<comment type="caution">
    <text evidence="2">The sequence shown here is derived from an EMBL/GenBank/DDBJ whole genome shotgun (WGS) entry which is preliminary data.</text>
</comment>
<keyword evidence="1" id="KW-0472">Membrane</keyword>
<keyword evidence="1" id="KW-0812">Transmembrane</keyword>
<evidence type="ECO:0000256" key="1">
    <source>
        <dbReference type="SAM" id="Phobius"/>
    </source>
</evidence>
<organism evidence="2 3">
    <name type="scientific">Candidatus Iainarchaeum sp</name>
    <dbReference type="NCBI Taxonomy" id="3101447"/>
    <lineage>
        <taxon>Archaea</taxon>
        <taxon>Candidatus Iainarchaeota</taxon>
        <taxon>Candidatus Iainarchaeia</taxon>
        <taxon>Candidatus Iainarchaeales</taxon>
        <taxon>Candidatus Iainarchaeaceae</taxon>
        <taxon>Candidatus Iainarchaeum</taxon>
    </lineage>
</organism>
<reference evidence="3" key="1">
    <citation type="submission" date="2017-09" db="EMBL/GenBank/DDBJ databases">
        <title>The Reconstruction of 2,631 Draft Metagenome-Assembled Genomes from the Global Oceans.</title>
        <authorList>
            <person name="Tully B.J."/>
            <person name="Graham E.D."/>
            <person name="Heidelberg J.F."/>
        </authorList>
    </citation>
    <scope>NUCLEOTIDE SEQUENCE [LARGE SCALE GENOMIC DNA]</scope>
</reference>
<name>A0A2D6M0X1_9ARCH</name>
<accession>A0A2D6M0X1</accession>
<gene>
    <name evidence="2" type="ORF">CL943_02020</name>
</gene>
<evidence type="ECO:0000313" key="3">
    <source>
        <dbReference type="Proteomes" id="UP000226592"/>
    </source>
</evidence>
<dbReference type="EMBL" id="NZBU01000005">
    <property type="protein sequence ID" value="MAG22061.1"/>
    <property type="molecule type" value="Genomic_DNA"/>
</dbReference>
<feature type="transmembrane region" description="Helical" evidence="1">
    <location>
        <begin position="20"/>
        <end position="38"/>
    </location>
</feature>
<proteinExistence type="predicted"/>
<evidence type="ECO:0000313" key="2">
    <source>
        <dbReference type="EMBL" id="MAG22061.1"/>
    </source>
</evidence>
<keyword evidence="1" id="KW-1133">Transmembrane helix</keyword>
<feature type="transmembrane region" description="Helical" evidence="1">
    <location>
        <begin position="45"/>
        <end position="61"/>
    </location>
</feature>
<protein>
    <submittedName>
        <fullName evidence="2">Uncharacterized protein</fullName>
    </submittedName>
</protein>
<dbReference type="AlphaFoldDB" id="A0A2D6M0X1"/>
<sequence length="91" mass="10398">MLEKLPLLAAQGPFGDPILDNLWIVLSLFYLVWIFSWAKKSLGSAKLAILFAVIVVFLTFIQFPNLVWIPVIIFLFATFGSTMFEKIKIFD</sequence>
<feature type="transmembrane region" description="Helical" evidence="1">
    <location>
        <begin position="67"/>
        <end position="84"/>
    </location>
</feature>
<dbReference type="Proteomes" id="UP000226592">
    <property type="component" value="Unassembled WGS sequence"/>
</dbReference>